<evidence type="ECO:0000256" key="1">
    <source>
        <dbReference type="SAM" id="MobiDB-lite"/>
    </source>
</evidence>
<sequence length="95" mass="10047">MELRSALHGFTDYFTDMTGAEAFKTTAASDTPARNSSSQQAVPAEQRATPPDKHGCSVDTAIITAEQPPTGPASAAPAWRRQLPPPAFVLLGIPR</sequence>
<accession>A0A383WLF1</accession>
<dbReference type="Proteomes" id="UP000256970">
    <property type="component" value="Unassembled WGS sequence"/>
</dbReference>
<proteinExistence type="predicted"/>
<feature type="compositionally biased region" description="Polar residues" evidence="1">
    <location>
        <begin position="26"/>
        <end position="41"/>
    </location>
</feature>
<evidence type="ECO:0000313" key="2">
    <source>
        <dbReference type="EMBL" id="SZX76836.1"/>
    </source>
</evidence>
<keyword evidence="4" id="KW-1185">Reference proteome</keyword>
<feature type="region of interest" description="Disordered" evidence="1">
    <location>
        <begin position="26"/>
        <end position="56"/>
    </location>
</feature>
<protein>
    <submittedName>
        <fullName evidence="3">Uncharacterized protein</fullName>
    </submittedName>
</protein>
<dbReference type="EMBL" id="FNXT01001267">
    <property type="protein sequence ID" value="SZX76836.1"/>
    <property type="molecule type" value="Genomic_DNA"/>
</dbReference>
<name>A0A383WLF1_TETOB</name>
<dbReference type="AlphaFoldDB" id="A0A383WLF1"/>
<dbReference type="EMBL" id="FNXT01001313">
    <property type="protein sequence ID" value="SZX78285.1"/>
    <property type="molecule type" value="Genomic_DNA"/>
</dbReference>
<gene>
    <name evidence="2" type="ORF">BQ4739_LOCUS17204</name>
    <name evidence="3" type="ORF">BQ4739_LOCUS18587</name>
</gene>
<reference evidence="3 4" key="1">
    <citation type="submission" date="2016-10" db="EMBL/GenBank/DDBJ databases">
        <authorList>
            <person name="Cai Z."/>
        </authorList>
    </citation>
    <scope>NUCLEOTIDE SEQUENCE [LARGE SCALE GENOMIC DNA]</scope>
</reference>
<evidence type="ECO:0000313" key="4">
    <source>
        <dbReference type="Proteomes" id="UP000256970"/>
    </source>
</evidence>
<organism evidence="3 4">
    <name type="scientific">Tetradesmus obliquus</name>
    <name type="common">Green alga</name>
    <name type="synonym">Acutodesmus obliquus</name>
    <dbReference type="NCBI Taxonomy" id="3088"/>
    <lineage>
        <taxon>Eukaryota</taxon>
        <taxon>Viridiplantae</taxon>
        <taxon>Chlorophyta</taxon>
        <taxon>core chlorophytes</taxon>
        <taxon>Chlorophyceae</taxon>
        <taxon>CS clade</taxon>
        <taxon>Sphaeropleales</taxon>
        <taxon>Scenedesmaceae</taxon>
        <taxon>Tetradesmus</taxon>
    </lineage>
</organism>
<evidence type="ECO:0000313" key="3">
    <source>
        <dbReference type="EMBL" id="SZX78285.1"/>
    </source>
</evidence>